<accession>A0A0A8YLX5</accession>
<name>A0A0A8YLX5_ARUDO</name>
<proteinExistence type="predicted"/>
<protein>
    <submittedName>
        <fullName evidence="1">Uncharacterized protein</fullName>
    </submittedName>
</protein>
<evidence type="ECO:0000313" key="1">
    <source>
        <dbReference type="EMBL" id="JAD27379.1"/>
    </source>
</evidence>
<reference evidence="1" key="1">
    <citation type="submission" date="2014-09" db="EMBL/GenBank/DDBJ databases">
        <authorList>
            <person name="Magalhaes I.L.F."/>
            <person name="Oliveira U."/>
            <person name="Santos F.R."/>
            <person name="Vidigal T.H.D.A."/>
            <person name="Brescovit A.D."/>
            <person name="Santos A.J."/>
        </authorList>
    </citation>
    <scope>NUCLEOTIDE SEQUENCE</scope>
    <source>
        <tissue evidence="1">Shoot tissue taken approximately 20 cm above the soil surface</tissue>
    </source>
</reference>
<organism evidence="1">
    <name type="scientific">Arundo donax</name>
    <name type="common">Giant reed</name>
    <name type="synonym">Donax arundinaceus</name>
    <dbReference type="NCBI Taxonomy" id="35708"/>
    <lineage>
        <taxon>Eukaryota</taxon>
        <taxon>Viridiplantae</taxon>
        <taxon>Streptophyta</taxon>
        <taxon>Embryophyta</taxon>
        <taxon>Tracheophyta</taxon>
        <taxon>Spermatophyta</taxon>
        <taxon>Magnoliopsida</taxon>
        <taxon>Liliopsida</taxon>
        <taxon>Poales</taxon>
        <taxon>Poaceae</taxon>
        <taxon>PACMAD clade</taxon>
        <taxon>Arundinoideae</taxon>
        <taxon>Arundineae</taxon>
        <taxon>Arundo</taxon>
    </lineage>
</organism>
<dbReference type="EMBL" id="GBRH01227961">
    <property type="protein sequence ID" value="JAD69934.1"/>
    <property type="molecule type" value="Transcribed_RNA"/>
</dbReference>
<sequence>MHFQDKCMICQATIFCMIRKLLSSKIIQLLSPK</sequence>
<dbReference type="EMBL" id="GBRH01270516">
    <property type="protein sequence ID" value="JAD27379.1"/>
    <property type="molecule type" value="Transcribed_RNA"/>
</dbReference>
<reference evidence="1" key="2">
    <citation type="journal article" date="2015" name="Data Brief">
        <title>Shoot transcriptome of the giant reed, Arundo donax.</title>
        <authorList>
            <person name="Barrero R.A."/>
            <person name="Guerrero F.D."/>
            <person name="Moolhuijzen P."/>
            <person name="Goolsby J.A."/>
            <person name="Tidwell J."/>
            <person name="Bellgard S.E."/>
            <person name="Bellgard M.I."/>
        </authorList>
    </citation>
    <scope>NUCLEOTIDE SEQUENCE</scope>
    <source>
        <tissue evidence="1">Shoot tissue taken approximately 20 cm above the soil surface</tissue>
    </source>
</reference>
<dbReference type="AlphaFoldDB" id="A0A0A8YLX5"/>